<organism evidence="1 2">
    <name type="scientific">Variovorax robiniae</name>
    <dbReference type="NCBI Taxonomy" id="1836199"/>
    <lineage>
        <taxon>Bacteria</taxon>
        <taxon>Pseudomonadati</taxon>
        <taxon>Pseudomonadota</taxon>
        <taxon>Betaproteobacteria</taxon>
        <taxon>Burkholderiales</taxon>
        <taxon>Comamonadaceae</taxon>
        <taxon>Variovorax</taxon>
    </lineage>
</organism>
<keyword evidence="2" id="KW-1185">Reference proteome</keyword>
<gene>
    <name evidence="1" type="ORF">WKW79_02585</name>
</gene>
<name>A0ABU8X0X3_9BURK</name>
<evidence type="ECO:0000313" key="2">
    <source>
        <dbReference type="Proteomes" id="UP001367030"/>
    </source>
</evidence>
<evidence type="ECO:0000313" key="1">
    <source>
        <dbReference type="EMBL" id="MEJ8853437.1"/>
    </source>
</evidence>
<dbReference type="GO" id="GO:0008168">
    <property type="term" value="F:methyltransferase activity"/>
    <property type="evidence" value="ECO:0007669"/>
    <property type="project" value="UniProtKB-KW"/>
</dbReference>
<dbReference type="EC" id="2.1.1.-" evidence="1"/>
<dbReference type="EMBL" id="JBBKZS010000001">
    <property type="protein sequence ID" value="MEJ8853437.1"/>
    <property type="molecule type" value="Genomic_DNA"/>
</dbReference>
<keyword evidence="1" id="KW-0489">Methyltransferase</keyword>
<proteinExistence type="predicted"/>
<dbReference type="NCBIfam" id="TIGR04325">
    <property type="entry name" value="MTase_LIC12133"/>
    <property type="match status" value="1"/>
</dbReference>
<accession>A0ABU8X0X3</accession>
<protein>
    <submittedName>
        <fullName evidence="1">Methyltransferase, TIGR04325 family</fullName>
        <ecNumber evidence="1">2.1.1.-</ecNumber>
    </submittedName>
</protein>
<comment type="caution">
    <text evidence="1">The sequence shown here is derived from an EMBL/GenBank/DDBJ whole genome shotgun (WGS) entry which is preliminary data.</text>
</comment>
<dbReference type="InterPro" id="IPR027612">
    <property type="entry name" value="Put_MTase_LIC12133"/>
</dbReference>
<sequence>MTQTISPLKIVRNALEDSIFRPSAMRQSRDHFLSPEGMGSHFGVFESFAEAREWLPPSREFDLDVLAVEYMRVRTKKVYAYDYPVMWWLDRAMRNGATRVLDIGGSVGVHYYAYRRHIEMPADLAWCVVEVPAIAAIGENMATQQGMAQLSFTTQLHGALAASAHDVWLSAGAIQYVEDGRPDRLLKSSSARPTHLLLNKVPLYGGEDFVTTQNIGGGAFAPVHIYNRDGFIHDIESQGYTLMDEWTVADRSMSLPGHVDRSIPNFTGLYFVALAGAERFEPAAARMQ</sequence>
<dbReference type="Proteomes" id="UP001367030">
    <property type="component" value="Unassembled WGS sequence"/>
</dbReference>
<keyword evidence="1" id="KW-0808">Transferase</keyword>
<reference evidence="1 2" key="1">
    <citation type="submission" date="2024-03" db="EMBL/GenBank/DDBJ databases">
        <title>Novel species of the genus Variovorax.</title>
        <authorList>
            <person name="Liu Q."/>
            <person name="Xin Y.-H."/>
        </authorList>
    </citation>
    <scope>NUCLEOTIDE SEQUENCE [LARGE SCALE GENOMIC DNA]</scope>
    <source>
        <strain evidence="1 2">KACC 18901</strain>
    </source>
</reference>
<dbReference type="RefSeq" id="WP_340333527.1">
    <property type="nucleotide sequence ID" value="NZ_JBBKZS010000001.1"/>
</dbReference>
<dbReference type="GO" id="GO:0032259">
    <property type="term" value="P:methylation"/>
    <property type="evidence" value="ECO:0007669"/>
    <property type="project" value="UniProtKB-KW"/>
</dbReference>